<dbReference type="PANTHER" id="PTHR43730">
    <property type="entry name" value="BETA-MANNOSIDASE"/>
    <property type="match status" value="1"/>
</dbReference>
<keyword evidence="12" id="KW-0812">Transmembrane</keyword>
<keyword evidence="10" id="KW-0326">Glycosidase</keyword>
<dbReference type="FunFam" id="2.60.120.260:FF:000060">
    <property type="entry name" value="Probable beta-mannosidase"/>
    <property type="match status" value="1"/>
</dbReference>
<dbReference type="FunFam" id="3.20.20.80:FF:000035">
    <property type="entry name" value="Mannosidase beta"/>
    <property type="match status" value="1"/>
</dbReference>
<dbReference type="Pfam" id="PF17753">
    <property type="entry name" value="Ig_mannosidase"/>
    <property type="match status" value="1"/>
</dbReference>
<dbReference type="EMBL" id="LR787747">
    <property type="protein sequence ID" value="CAB3263609.1"/>
    <property type="molecule type" value="mRNA"/>
</dbReference>
<dbReference type="InterPro" id="IPR041625">
    <property type="entry name" value="Beta-mannosidase_Ig"/>
</dbReference>
<dbReference type="InterPro" id="IPR008979">
    <property type="entry name" value="Galactose-bd-like_sf"/>
</dbReference>
<evidence type="ECO:0000256" key="6">
    <source>
        <dbReference type="ARBA" id="ARBA00022729"/>
    </source>
</evidence>
<dbReference type="Pfam" id="PF17786">
    <property type="entry name" value="Mannosidase_ig"/>
    <property type="match status" value="1"/>
</dbReference>
<feature type="domain" description="Beta-mannosidase Ig-fold" evidence="14">
    <location>
        <begin position="804"/>
        <end position="885"/>
    </location>
</feature>
<dbReference type="AlphaFoldDB" id="A0A6F9DKE6"/>
<sequence>MLQIVLFLFLLRSVHCHIWHQDLGGSTWTASGVKPPSNVIIQLSHTQVPGCVHTDWMYGKGPTDNPYYGFNDVNLRWIAETDWKYSRTFSLPAEFLTEHEQWLVFEGVDTFANITLNGKVVGQTHDMFITYRFNVTGLLQATFNMLTVSFTSAINYAGWEVAKQPYSIPPNCPPDVQHGICHVNLIRKEQCSFSWDWGPAFATQGIWKPVYVASYSRSILTHATATYNWDKNQLLFDLKFQVSQQDSKLPVHGNVSISIPQLKVSKIFPNITLSQVEGSTSVVNLNIDMSKVAFKRWWPNGYGDANLYNVSVNFTLSDGMDVSSRNFRFGFRKVELVQEPINGSTGLSFYFKINDKALFVKGANWIPADAFKNRITLDRYSNILSSARVAHMNMLRVWGGGVYEDDRFYQLADEMGIMIWQDFMFACALYPTSQNFLSNITQEVHDQIWRLKHHASIVTWAGNNENEAALATDWYNTTDHFDRYKKDYVTLYVDTIRATVTNLDNSRPFLTSSPTNAKETQEEGWVAKDPYSKNYGDVHYYNYNDDCLDWTKYPKTRFASEYGFQSWPSFESLLPVSEPRDWTLDSDWTNHRQHHGNGNMQMTNQIKMHFDLPTVGNSTQIFKDTIYLTQIMQALCYKSETEFYRRSRNEIVDGVGHTMGALYWQLNDIWQAPTWSSTEYGGKWKALHYYATKFFAPVTLIAYDDDTQLTVYSASDVDVGMNGTLLISVRSWQQFDPLYVFKKPVVIPPNQSTQLLQESVGSILHYGQCPYKELCYLTISVMEDTSILPTSFFPVIFKDIQGISKPEIKVSKVEELSKNLFSVELKSSSPALFVWVEAVGIRGRFSDNGFVMYEATVNITFHSWDETLQVDSLKESLTVKSFADIYQQNNTSDDDITSTDSGDDVTPYTWLDDVTAKLTFAVIGLLFIVMAAVQTTCLVLRLNKPSRRASMKPRLVRNTSFPSTSGDITRQSSFASSRSENVINDVISNADESMAFLIQSKKGYGHEAKKTEIRFYVI</sequence>
<feature type="signal peptide" evidence="13">
    <location>
        <begin position="1"/>
        <end position="16"/>
    </location>
</feature>
<evidence type="ECO:0000259" key="15">
    <source>
        <dbReference type="Pfam" id="PF17786"/>
    </source>
</evidence>
<dbReference type="Gene3D" id="3.20.20.80">
    <property type="entry name" value="Glycosidases"/>
    <property type="match status" value="1"/>
</dbReference>
<dbReference type="InterPro" id="IPR036156">
    <property type="entry name" value="Beta-gal/glucu_dom_sf"/>
</dbReference>
<dbReference type="SUPFAM" id="SSF49303">
    <property type="entry name" value="beta-Galactosidase/glucuronidase domain"/>
    <property type="match status" value="1"/>
</dbReference>
<evidence type="ECO:0000256" key="9">
    <source>
        <dbReference type="ARBA" id="ARBA00023228"/>
    </source>
</evidence>
<dbReference type="InterPro" id="IPR050887">
    <property type="entry name" value="Beta-mannosidase_GH2"/>
</dbReference>
<evidence type="ECO:0000256" key="8">
    <source>
        <dbReference type="ARBA" id="ARBA00023180"/>
    </source>
</evidence>
<protein>
    <recommendedName>
        <fullName evidence="5">beta-mannosidase</fullName>
        <ecNumber evidence="5">3.2.1.25</ecNumber>
    </recommendedName>
    <alternativeName>
        <fullName evidence="11">Mannanase</fullName>
    </alternativeName>
</protein>
<organism evidence="17">
    <name type="scientific">Phallusia mammillata</name>
    <dbReference type="NCBI Taxonomy" id="59560"/>
    <lineage>
        <taxon>Eukaryota</taxon>
        <taxon>Metazoa</taxon>
        <taxon>Chordata</taxon>
        <taxon>Tunicata</taxon>
        <taxon>Ascidiacea</taxon>
        <taxon>Phlebobranchia</taxon>
        <taxon>Ascidiidae</taxon>
        <taxon>Phallusia</taxon>
    </lineage>
</organism>
<proteinExistence type="evidence at transcript level"/>
<dbReference type="Gene3D" id="2.60.40.10">
    <property type="entry name" value="Immunoglobulins"/>
    <property type="match status" value="2"/>
</dbReference>
<evidence type="ECO:0000256" key="3">
    <source>
        <dbReference type="ARBA" id="ARBA00004740"/>
    </source>
</evidence>
<evidence type="ECO:0000256" key="13">
    <source>
        <dbReference type="SAM" id="SignalP"/>
    </source>
</evidence>
<name>A0A6F9DKE6_9ASCI</name>
<evidence type="ECO:0000256" key="11">
    <source>
        <dbReference type="ARBA" id="ARBA00033445"/>
    </source>
</evidence>
<evidence type="ECO:0000259" key="14">
    <source>
        <dbReference type="Pfam" id="PF17753"/>
    </source>
</evidence>
<evidence type="ECO:0000256" key="5">
    <source>
        <dbReference type="ARBA" id="ARBA00012754"/>
    </source>
</evidence>
<evidence type="ECO:0000256" key="10">
    <source>
        <dbReference type="ARBA" id="ARBA00023295"/>
    </source>
</evidence>
<evidence type="ECO:0000256" key="12">
    <source>
        <dbReference type="SAM" id="Phobius"/>
    </source>
</evidence>
<dbReference type="SUPFAM" id="SSF49785">
    <property type="entry name" value="Galactose-binding domain-like"/>
    <property type="match status" value="1"/>
</dbReference>
<feature type="domain" description="Mannosidase Ig/CBM-like" evidence="15">
    <location>
        <begin position="707"/>
        <end position="799"/>
    </location>
</feature>
<comment type="subcellular location">
    <subcellularLocation>
        <location evidence="2">Lysosome</location>
    </subcellularLocation>
</comment>
<dbReference type="EC" id="3.2.1.25" evidence="5"/>
<keyword evidence="9" id="KW-0458">Lysosome</keyword>
<dbReference type="InterPro" id="IPR013783">
    <property type="entry name" value="Ig-like_fold"/>
</dbReference>
<dbReference type="SUPFAM" id="SSF51445">
    <property type="entry name" value="(Trans)glycosidases"/>
    <property type="match status" value="1"/>
</dbReference>
<dbReference type="FunFam" id="2.60.40.10:FF:000650">
    <property type="entry name" value="Mannosidase beta"/>
    <property type="match status" value="1"/>
</dbReference>
<feature type="domain" description="Beta-mannosidase-like galactose-binding" evidence="16">
    <location>
        <begin position="45"/>
        <end position="208"/>
    </location>
</feature>
<dbReference type="Pfam" id="PF22666">
    <property type="entry name" value="Glyco_hydro_2_N2"/>
    <property type="match status" value="1"/>
</dbReference>
<dbReference type="InterPro" id="IPR017853">
    <property type="entry name" value="GH"/>
</dbReference>
<evidence type="ECO:0000256" key="1">
    <source>
        <dbReference type="ARBA" id="ARBA00000829"/>
    </source>
</evidence>
<feature type="transmembrane region" description="Helical" evidence="12">
    <location>
        <begin position="918"/>
        <end position="942"/>
    </location>
</feature>
<dbReference type="GO" id="GO:0006516">
    <property type="term" value="P:glycoprotein catabolic process"/>
    <property type="evidence" value="ECO:0007669"/>
    <property type="project" value="TreeGrafter"/>
</dbReference>
<feature type="chain" id="PRO_5026052179" description="beta-mannosidase" evidence="13">
    <location>
        <begin position="17"/>
        <end position="1018"/>
    </location>
</feature>
<keyword evidence="8" id="KW-0325">Glycoprotein</keyword>
<keyword evidence="12" id="KW-1133">Transmembrane helix</keyword>
<accession>A0A6F9DKE6</accession>
<evidence type="ECO:0000256" key="7">
    <source>
        <dbReference type="ARBA" id="ARBA00022801"/>
    </source>
</evidence>
<comment type="pathway">
    <text evidence="3">Glycan metabolism; N-glycan degradation.</text>
</comment>
<dbReference type="InterPro" id="IPR054593">
    <property type="entry name" value="Beta-mannosidase-like_N2"/>
</dbReference>
<evidence type="ECO:0000256" key="4">
    <source>
        <dbReference type="ARBA" id="ARBA00007401"/>
    </source>
</evidence>
<keyword evidence="6 13" id="KW-0732">Signal</keyword>
<keyword evidence="7" id="KW-0378">Hydrolase</keyword>
<dbReference type="GO" id="GO:0004567">
    <property type="term" value="F:beta-mannosidase activity"/>
    <property type="evidence" value="ECO:0007669"/>
    <property type="project" value="UniProtKB-EC"/>
</dbReference>
<dbReference type="PANTHER" id="PTHR43730:SF1">
    <property type="entry name" value="BETA-MANNOSIDASE"/>
    <property type="match status" value="1"/>
</dbReference>
<dbReference type="GO" id="GO:0005764">
    <property type="term" value="C:lysosome"/>
    <property type="evidence" value="ECO:0007669"/>
    <property type="project" value="UniProtKB-SubCell"/>
</dbReference>
<evidence type="ECO:0000313" key="17">
    <source>
        <dbReference type="EMBL" id="CAB3263609.1"/>
    </source>
</evidence>
<evidence type="ECO:0000259" key="16">
    <source>
        <dbReference type="Pfam" id="PF22666"/>
    </source>
</evidence>
<keyword evidence="12" id="KW-0472">Membrane</keyword>
<reference evidence="17" key="1">
    <citation type="submission" date="2020-04" db="EMBL/GenBank/DDBJ databases">
        <authorList>
            <person name="Neveu A P."/>
        </authorList>
    </citation>
    <scope>NUCLEOTIDE SEQUENCE</scope>
    <source>
        <tissue evidence="17">Whole embryo</tissue>
    </source>
</reference>
<dbReference type="InterPro" id="IPR041447">
    <property type="entry name" value="Mannosidase_ig"/>
</dbReference>
<comment type="similarity">
    <text evidence="4">Belongs to the glycosyl hydrolase 2 family.</text>
</comment>
<dbReference type="Gene3D" id="2.60.120.260">
    <property type="entry name" value="Galactose-binding domain-like"/>
    <property type="match status" value="1"/>
</dbReference>
<evidence type="ECO:0000256" key="2">
    <source>
        <dbReference type="ARBA" id="ARBA00004371"/>
    </source>
</evidence>
<gene>
    <name evidence="17" type="primary">Manba</name>
</gene>
<comment type="catalytic activity">
    <reaction evidence="1">
        <text>Hydrolysis of terminal, non-reducing beta-D-mannose residues in beta-D-mannosides.</text>
        <dbReference type="EC" id="3.2.1.25"/>
    </reaction>
</comment>